<feature type="domain" description="HTH marR-type" evidence="4">
    <location>
        <begin position="3"/>
        <end position="135"/>
    </location>
</feature>
<dbReference type="Proteomes" id="UP000694308">
    <property type="component" value="Unassembled WGS sequence"/>
</dbReference>
<organism evidence="5 6">
    <name type="scientific">Clostridium thailandense</name>
    <dbReference type="NCBI Taxonomy" id="2794346"/>
    <lineage>
        <taxon>Bacteria</taxon>
        <taxon>Bacillati</taxon>
        <taxon>Bacillota</taxon>
        <taxon>Clostridia</taxon>
        <taxon>Eubacteriales</taxon>
        <taxon>Clostridiaceae</taxon>
        <taxon>Clostridium</taxon>
    </lineage>
</organism>
<keyword evidence="3" id="KW-0804">Transcription</keyword>
<dbReference type="EMBL" id="JAEEGC010000137">
    <property type="protein sequence ID" value="MBV7275839.1"/>
    <property type="molecule type" value="Genomic_DNA"/>
</dbReference>
<dbReference type="SMART" id="SM00347">
    <property type="entry name" value="HTH_MARR"/>
    <property type="match status" value="1"/>
</dbReference>
<comment type="caution">
    <text evidence="5">The sequence shown here is derived from an EMBL/GenBank/DDBJ whole genome shotgun (WGS) entry which is preliminary data.</text>
</comment>
<evidence type="ECO:0000313" key="5">
    <source>
        <dbReference type="EMBL" id="MBV7275839.1"/>
    </source>
</evidence>
<evidence type="ECO:0000313" key="6">
    <source>
        <dbReference type="Proteomes" id="UP000694308"/>
    </source>
</evidence>
<dbReference type="InterPro" id="IPR000835">
    <property type="entry name" value="HTH_MarR-typ"/>
</dbReference>
<dbReference type="GO" id="GO:0003700">
    <property type="term" value="F:DNA-binding transcription factor activity"/>
    <property type="evidence" value="ECO:0007669"/>
    <property type="project" value="InterPro"/>
</dbReference>
<evidence type="ECO:0000256" key="3">
    <source>
        <dbReference type="ARBA" id="ARBA00023163"/>
    </source>
</evidence>
<dbReference type="Pfam" id="PF01047">
    <property type="entry name" value="MarR"/>
    <property type="match status" value="1"/>
</dbReference>
<dbReference type="PANTHER" id="PTHR42756">
    <property type="entry name" value="TRANSCRIPTIONAL REGULATOR, MARR"/>
    <property type="match status" value="1"/>
</dbReference>
<sequence length="142" mass="16293">MDYESLASEYMEVMYRMRGRNAQKHVSDSVNGENFVLSYISEHEGNVIPSDISNAMGTTSARIAAALNSLEGKGLILRRIDLEDRRRILIDLTDAGREQVHKQNQMRMSFITNMLKYLGEDDAKEYIRIMKKLADKSPEDFI</sequence>
<gene>
    <name evidence="5" type="ORF">I6U48_23360</name>
</gene>
<proteinExistence type="predicted"/>
<dbReference type="PANTHER" id="PTHR42756:SF1">
    <property type="entry name" value="TRANSCRIPTIONAL REPRESSOR OF EMRAB OPERON"/>
    <property type="match status" value="1"/>
</dbReference>
<dbReference type="PROSITE" id="PS50995">
    <property type="entry name" value="HTH_MARR_2"/>
    <property type="match status" value="1"/>
</dbReference>
<protein>
    <submittedName>
        <fullName evidence="5">Transcriptional regulator</fullName>
    </submittedName>
</protein>
<dbReference type="AlphaFoldDB" id="A0A949X452"/>
<accession>A0A949X452</accession>
<dbReference type="GO" id="GO:0003677">
    <property type="term" value="F:DNA binding"/>
    <property type="evidence" value="ECO:0007669"/>
    <property type="project" value="UniProtKB-KW"/>
</dbReference>
<keyword evidence="1" id="KW-0805">Transcription regulation</keyword>
<evidence type="ECO:0000256" key="2">
    <source>
        <dbReference type="ARBA" id="ARBA00023125"/>
    </source>
</evidence>
<name>A0A949X452_9CLOT</name>
<keyword evidence="6" id="KW-1185">Reference proteome</keyword>
<reference evidence="5" key="1">
    <citation type="submission" date="2020-12" db="EMBL/GenBank/DDBJ databases">
        <title>Clostridium thailandense sp. nov., a novel acetogenic bacterium isolated from peat land soil in Thailand.</title>
        <authorList>
            <person name="Chaikitkaew S."/>
            <person name="Birkeland N.K."/>
        </authorList>
    </citation>
    <scope>NUCLEOTIDE SEQUENCE</scope>
    <source>
        <strain evidence="5">PL3</strain>
    </source>
</reference>
<dbReference type="RefSeq" id="WP_218322884.1">
    <property type="nucleotide sequence ID" value="NZ_JAEEGC010000137.1"/>
</dbReference>
<evidence type="ECO:0000256" key="1">
    <source>
        <dbReference type="ARBA" id="ARBA00023015"/>
    </source>
</evidence>
<evidence type="ECO:0000259" key="4">
    <source>
        <dbReference type="PROSITE" id="PS50995"/>
    </source>
</evidence>
<keyword evidence="2" id="KW-0238">DNA-binding</keyword>